<gene>
    <name evidence="2" type="ORF">CEXT_93511</name>
</gene>
<feature type="region of interest" description="Disordered" evidence="1">
    <location>
        <begin position="1"/>
        <end position="62"/>
    </location>
</feature>
<evidence type="ECO:0000313" key="2">
    <source>
        <dbReference type="EMBL" id="GIY06515.1"/>
    </source>
</evidence>
<feature type="compositionally biased region" description="Polar residues" evidence="1">
    <location>
        <begin position="1"/>
        <end position="20"/>
    </location>
</feature>
<name>A0AAV4QEQ7_CAEEX</name>
<sequence length="86" mass="9517">MTDTSFSGLTKQPLTDTGSSVMAEISPPHHNLPQLSLISGAEHVREKEKKKKKKKNTHSLSLSLTHTEKSLEEFKSNCIQKTTGVK</sequence>
<accession>A0AAV4QEQ7</accession>
<evidence type="ECO:0000256" key="1">
    <source>
        <dbReference type="SAM" id="MobiDB-lite"/>
    </source>
</evidence>
<organism evidence="2 3">
    <name type="scientific">Caerostris extrusa</name>
    <name type="common">Bark spider</name>
    <name type="synonym">Caerostris bankana</name>
    <dbReference type="NCBI Taxonomy" id="172846"/>
    <lineage>
        <taxon>Eukaryota</taxon>
        <taxon>Metazoa</taxon>
        <taxon>Ecdysozoa</taxon>
        <taxon>Arthropoda</taxon>
        <taxon>Chelicerata</taxon>
        <taxon>Arachnida</taxon>
        <taxon>Araneae</taxon>
        <taxon>Araneomorphae</taxon>
        <taxon>Entelegynae</taxon>
        <taxon>Araneoidea</taxon>
        <taxon>Araneidae</taxon>
        <taxon>Caerostris</taxon>
    </lineage>
</organism>
<proteinExistence type="predicted"/>
<keyword evidence="3" id="KW-1185">Reference proteome</keyword>
<reference evidence="2 3" key="1">
    <citation type="submission" date="2021-06" db="EMBL/GenBank/DDBJ databases">
        <title>Caerostris extrusa draft genome.</title>
        <authorList>
            <person name="Kono N."/>
            <person name="Arakawa K."/>
        </authorList>
    </citation>
    <scope>NUCLEOTIDE SEQUENCE [LARGE SCALE GENOMIC DNA]</scope>
</reference>
<protein>
    <submittedName>
        <fullName evidence="2">Uncharacterized protein</fullName>
    </submittedName>
</protein>
<comment type="caution">
    <text evidence="2">The sequence shown here is derived from an EMBL/GenBank/DDBJ whole genome shotgun (WGS) entry which is preliminary data.</text>
</comment>
<feature type="compositionally biased region" description="Basic residues" evidence="1">
    <location>
        <begin position="48"/>
        <end position="57"/>
    </location>
</feature>
<dbReference type="AlphaFoldDB" id="A0AAV4QEQ7"/>
<dbReference type="Proteomes" id="UP001054945">
    <property type="component" value="Unassembled WGS sequence"/>
</dbReference>
<evidence type="ECO:0000313" key="3">
    <source>
        <dbReference type="Proteomes" id="UP001054945"/>
    </source>
</evidence>
<dbReference type="EMBL" id="BPLR01005969">
    <property type="protein sequence ID" value="GIY06515.1"/>
    <property type="molecule type" value="Genomic_DNA"/>
</dbReference>